<dbReference type="PANTHER" id="PTHR46641">
    <property type="entry name" value="FMRFAMIDE RECEPTOR-RELATED"/>
    <property type="match status" value="1"/>
</dbReference>
<feature type="transmembrane region" description="Helical" evidence="5">
    <location>
        <begin position="172"/>
        <end position="196"/>
    </location>
</feature>
<dbReference type="PANTHER" id="PTHR46641:SF2">
    <property type="entry name" value="FMRFAMIDE RECEPTOR"/>
    <property type="match status" value="1"/>
</dbReference>
<evidence type="ECO:0000256" key="1">
    <source>
        <dbReference type="ARBA" id="ARBA00004370"/>
    </source>
</evidence>
<dbReference type="Pfam" id="PF10324">
    <property type="entry name" value="7TM_GPCR_Srw"/>
    <property type="match status" value="1"/>
</dbReference>
<keyword evidence="3 5" id="KW-1133">Transmembrane helix</keyword>
<feature type="transmembrane region" description="Helical" evidence="5">
    <location>
        <begin position="49"/>
        <end position="72"/>
    </location>
</feature>
<evidence type="ECO:0000313" key="7">
    <source>
        <dbReference type="Proteomes" id="UP000695022"/>
    </source>
</evidence>
<dbReference type="InterPro" id="IPR000276">
    <property type="entry name" value="GPCR_Rhodpsn"/>
</dbReference>
<feature type="transmembrane region" description="Helical" evidence="5">
    <location>
        <begin position="84"/>
        <end position="100"/>
    </location>
</feature>
<organism evidence="7 8">
    <name type="scientific">Priapulus caudatus</name>
    <name type="common">Priapulid worm</name>
    <dbReference type="NCBI Taxonomy" id="37621"/>
    <lineage>
        <taxon>Eukaryota</taxon>
        <taxon>Metazoa</taxon>
        <taxon>Ecdysozoa</taxon>
        <taxon>Scalidophora</taxon>
        <taxon>Priapulida</taxon>
        <taxon>Priapulimorpha</taxon>
        <taxon>Priapulimorphida</taxon>
        <taxon>Priapulidae</taxon>
        <taxon>Priapulus</taxon>
    </lineage>
</organism>
<dbReference type="RefSeq" id="XP_014670437.1">
    <property type="nucleotide sequence ID" value="XM_014814951.1"/>
</dbReference>
<evidence type="ECO:0000259" key="6">
    <source>
        <dbReference type="PROSITE" id="PS50262"/>
    </source>
</evidence>
<protein>
    <submittedName>
        <fullName evidence="8">Sex peptide receptor-like</fullName>
    </submittedName>
</protein>
<accession>A0ABM1EE16</accession>
<dbReference type="Proteomes" id="UP000695022">
    <property type="component" value="Unplaced"/>
</dbReference>
<evidence type="ECO:0000256" key="5">
    <source>
        <dbReference type="SAM" id="Phobius"/>
    </source>
</evidence>
<keyword evidence="2 5" id="KW-0812">Transmembrane</keyword>
<keyword evidence="4 5" id="KW-0472">Membrane</keyword>
<feature type="transmembrane region" description="Helical" evidence="5">
    <location>
        <begin position="106"/>
        <end position="127"/>
    </location>
</feature>
<feature type="transmembrane region" description="Helical" evidence="5">
    <location>
        <begin position="276"/>
        <end position="301"/>
    </location>
</feature>
<keyword evidence="7" id="KW-1185">Reference proteome</keyword>
<dbReference type="CDD" id="cd14978">
    <property type="entry name" value="7tmA_FMRFamide_R-like"/>
    <property type="match status" value="1"/>
</dbReference>
<dbReference type="InterPro" id="IPR019427">
    <property type="entry name" value="7TM_GPCR_serpentine_rcpt_Srw"/>
</dbReference>
<feature type="transmembrane region" description="Helical" evidence="5">
    <location>
        <begin position="333"/>
        <end position="353"/>
    </location>
</feature>
<evidence type="ECO:0000313" key="8">
    <source>
        <dbReference type="RefSeq" id="XP_014670437.1"/>
    </source>
</evidence>
<evidence type="ECO:0000256" key="4">
    <source>
        <dbReference type="ARBA" id="ARBA00023136"/>
    </source>
</evidence>
<evidence type="ECO:0000256" key="3">
    <source>
        <dbReference type="ARBA" id="ARBA00022989"/>
    </source>
</evidence>
<dbReference type="InterPro" id="IPR052954">
    <property type="entry name" value="GPCR-Ligand_Int"/>
</dbReference>
<evidence type="ECO:0000256" key="2">
    <source>
        <dbReference type="ARBA" id="ARBA00022692"/>
    </source>
</evidence>
<dbReference type="PRINTS" id="PR00237">
    <property type="entry name" value="GPCRRHODOPSN"/>
</dbReference>
<name>A0ABM1EE16_PRICU</name>
<proteinExistence type="predicted"/>
<dbReference type="PROSITE" id="PS50262">
    <property type="entry name" value="G_PROTEIN_RECEP_F1_2"/>
    <property type="match status" value="1"/>
</dbReference>
<gene>
    <name evidence="8" type="primary">LOC106811362</name>
</gene>
<comment type="subcellular location">
    <subcellularLocation>
        <location evidence="1">Membrane</location>
    </subcellularLocation>
</comment>
<dbReference type="GeneID" id="106811362"/>
<dbReference type="SUPFAM" id="SSF81321">
    <property type="entry name" value="Family A G protein-coupled receptor-like"/>
    <property type="match status" value="1"/>
</dbReference>
<dbReference type="Gene3D" id="1.20.1070.10">
    <property type="entry name" value="Rhodopsin 7-helix transmembrane proteins"/>
    <property type="match status" value="1"/>
</dbReference>
<feature type="domain" description="G-protein coupled receptors family 1 profile" evidence="6">
    <location>
        <begin position="65"/>
        <end position="350"/>
    </location>
</feature>
<reference evidence="8" key="1">
    <citation type="submission" date="2025-08" db="UniProtKB">
        <authorList>
            <consortium name="RefSeq"/>
        </authorList>
    </citation>
    <scope>IDENTIFICATION</scope>
</reference>
<feature type="transmembrane region" description="Helical" evidence="5">
    <location>
        <begin position="216"/>
        <end position="248"/>
    </location>
</feature>
<dbReference type="InterPro" id="IPR017452">
    <property type="entry name" value="GPCR_Rhodpsn_7TM"/>
</dbReference>
<sequence length="409" mass="46141">MQNASHTSRDRVREYLERLSRMNLSAEEENAIIGATGFRDILDIPDPHLTFAIVIPVVLVVGTVGNVLNLIVLRSKRVRFSNGLHIFLSAMAVADIVVLWSHAPAIFVDLFCGNLPLANITLIRFLMAMELFKLSSRFTSTWMMVAVSVTRCLALTYPAQANRLVTHRRIRCVLVAIVIAGIATATPEVAGTSFTVRKMYGKIDVVVVASTSFGRSYYAAVIHPIMTSVFVFVIPFVFLLLTNTSMVISVWKASRRRRVLACTHTKTSKNETKVTILLLTITVSFFLLELPGCVFEMFHAVHGTNGRMFLKADMTIIDMLDWDAFQDYAHVKYVIDCFYIIAVSINFILFCLVSTRFRRVFKEMFFGRWLDISESSVNRNVAKKSEDDAICSSRSDAYRETSRTITVRL</sequence>